<gene>
    <name evidence="9" type="ORF">F4Y60_09275</name>
</gene>
<sequence>MGQSRTLQVAAGLGAILAWIVIWAWLTRPGGPVPTLYFPAPDDVWAKFVRMWQRPYIGSTLPNHILASLYIVLTGWGLAALVGIPLGIAMAWWKKLKWIVFPTFQLIRPVPPLAWIPLTILWLGIGDSARISVVFIAALVPWLMNSMLAVYSVDRLLLDAAKTLGANDHQILARVVCRTALPTLVAAARMALGNAWSTLVAAEILAATAGLGYVAVNASQLLDTDVLLVAMFMIGILGICMTGLIGLTQNWLAPWSVLGARRD</sequence>
<keyword evidence="3" id="KW-1003">Cell membrane</keyword>
<feature type="transmembrane region" description="Helical" evidence="7">
    <location>
        <begin position="195"/>
        <end position="214"/>
    </location>
</feature>
<evidence type="ECO:0000256" key="2">
    <source>
        <dbReference type="ARBA" id="ARBA00022448"/>
    </source>
</evidence>
<keyword evidence="4 7" id="KW-0812">Transmembrane</keyword>
<evidence type="ECO:0000256" key="5">
    <source>
        <dbReference type="ARBA" id="ARBA00022989"/>
    </source>
</evidence>
<protein>
    <submittedName>
        <fullName evidence="9">ABC transporter permease</fullName>
    </submittedName>
</protein>
<organism evidence="9">
    <name type="scientific">Boseongicola sp. SB0664_bin_43</name>
    <dbReference type="NCBI Taxonomy" id="2604844"/>
    <lineage>
        <taxon>Bacteria</taxon>
        <taxon>Pseudomonadati</taxon>
        <taxon>Pseudomonadota</taxon>
        <taxon>Alphaproteobacteria</taxon>
        <taxon>Rhodobacterales</taxon>
        <taxon>Paracoccaceae</taxon>
        <taxon>Boseongicola</taxon>
    </lineage>
</organism>
<dbReference type="InterPro" id="IPR000515">
    <property type="entry name" value="MetI-like"/>
</dbReference>
<feature type="transmembrane region" description="Helical" evidence="7">
    <location>
        <begin position="69"/>
        <end position="93"/>
    </location>
</feature>
<dbReference type="PANTHER" id="PTHR30151">
    <property type="entry name" value="ALKANE SULFONATE ABC TRANSPORTER-RELATED, MEMBRANE SUBUNIT"/>
    <property type="match status" value="1"/>
</dbReference>
<keyword evidence="5 7" id="KW-1133">Transmembrane helix</keyword>
<dbReference type="InterPro" id="IPR035906">
    <property type="entry name" value="MetI-like_sf"/>
</dbReference>
<comment type="caution">
    <text evidence="9">The sequence shown here is derived from an EMBL/GenBank/DDBJ whole genome shotgun (WGS) entry which is preliminary data.</text>
</comment>
<name>A0A6B0Y2I7_9RHOB</name>
<evidence type="ECO:0000256" key="4">
    <source>
        <dbReference type="ARBA" id="ARBA00022692"/>
    </source>
</evidence>
<dbReference type="GO" id="GO:0055085">
    <property type="term" value="P:transmembrane transport"/>
    <property type="evidence" value="ECO:0007669"/>
    <property type="project" value="InterPro"/>
</dbReference>
<reference evidence="9" key="1">
    <citation type="submission" date="2019-09" db="EMBL/GenBank/DDBJ databases">
        <title>Characterisation of the sponge microbiome using genome-centric metagenomics.</title>
        <authorList>
            <person name="Engelberts J.P."/>
            <person name="Robbins S.J."/>
            <person name="De Goeij J.M."/>
            <person name="Aranda M."/>
            <person name="Bell S.C."/>
            <person name="Webster N.S."/>
        </authorList>
    </citation>
    <scope>NUCLEOTIDE SEQUENCE</scope>
    <source>
        <strain evidence="9">SB0664_bin_43</strain>
    </source>
</reference>
<dbReference type="Gene3D" id="1.10.3720.10">
    <property type="entry name" value="MetI-like"/>
    <property type="match status" value="1"/>
</dbReference>
<evidence type="ECO:0000256" key="6">
    <source>
        <dbReference type="ARBA" id="ARBA00023136"/>
    </source>
</evidence>
<evidence type="ECO:0000256" key="7">
    <source>
        <dbReference type="RuleBase" id="RU363032"/>
    </source>
</evidence>
<feature type="transmembrane region" description="Helical" evidence="7">
    <location>
        <begin position="7"/>
        <end position="26"/>
    </location>
</feature>
<feature type="transmembrane region" description="Helical" evidence="7">
    <location>
        <begin position="226"/>
        <end position="247"/>
    </location>
</feature>
<dbReference type="SUPFAM" id="SSF161098">
    <property type="entry name" value="MetI-like"/>
    <property type="match status" value="1"/>
</dbReference>
<evidence type="ECO:0000256" key="3">
    <source>
        <dbReference type="ARBA" id="ARBA00022475"/>
    </source>
</evidence>
<dbReference type="Pfam" id="PF00528">
    <property type="entry name" value="BPD_transp_1"/>
    <property type="match status" value="1"/>
</dbReference>
<keyword evidence="2 7" id="KW-0813">Transport</keyword>
<dbReference type="AlphaFoldDB" id="A0A6B0Y2I7"/>
<comment type="similarity">
    <text evidence="7">Belongs to the binding-protein-dependent transport system permease family.</text>
</comment>
<dbReference type="PANTHER" id="PTHR30151:SF0">
    <property type="entry name" value="ABC TRANSPORTER PERMEASE PROTEIN MJ0413-RELATED"/>
    <property type="match status" value="1"/>
</dbReference>
<dbReference type="GO" id="GO:0005886">
    <property type="term" value="C:plasma membrane"/>
    <property type="evidence" value="ECO:0007669"/>
    <property type="project" value="UniProtKB-SubCell"/>
</dbReference>
<comment type="subcellular location">
    <subcellularLocation>
        <location evidence="1 7">Cell membrane</location>
        <topology evidence="1 7">Multi-pass membrane protein</topology>
    </subcellularLocation>
</comment>
<dbReference type="EMBL" id="VXRY01000368">
    <property type="protein sequence ID" value="MXY34263.1"/>
    <property type="molecule type" value="Genomic_DNA"/>
</dbReference>
<feature type="transmembrane region" description="Helical" evidence="7">
    <location>
        <begin position="105"/>
        <end position="125"/>
    </location>
</feature>
<dbReference type="CDD" id="cd06261">
    <property type="entry name" value="TM_PBP2"/>
    <property type="match status" value="1"/>
</dbReference>
<accession>A0A6B0Y2I7</accession>
<evidence type="ECO:0000256" key="1">
    <source>
        <dbReference type="ARBA" id="ARBA00004651"/>
    </source>
</evidence>
<proteinExistence type="inferred from homology"/>
<evidence type="ECO:0000313" key="9">
    <source>
        <dbReference type="EMBL" id="MXY34263.1"/>
    </source>
</evidence>
<feature type="transmembrane region" description="Helical" evidence="7">
    <location>
        <begin position="131"/>
        <end position="151"/>
    </location>
</feature>
<dbReference type="PROSITE" id="PS50928">
    <property type="entry name" value="ABC_TM1"/>
    <property type="match status" value="1"/>
</dbReference>
<evidence type="ECO:0000259" key="8">
    <source>
        <dbReference type="PROSITE" id="PS50928"/>
    </source>
</evidence>
<keyword evidence="6 7" id="KW-0472">Membrane</keyword>
<feature type="domain" description="ABC transmembrane type-1" evidence="8">
    <location>
        <begin position="65"/>
        <end position="245"/>
    </location>
</feature>